<accession>A0ABR9MZY7</accession>
<reference evidence="8 9" key="1">
    <citation type="submission" date="2020-10" db="EMBL/GenBank/DDBJ databases">
        <title>Myceligenerans pegani sp. nov., an endophytic actinomycete isolated from Peganum harmala L. in Xinjiang, China.</title>
        <authorList>
            <person name="Xin L."/>
        </authorList>
    </citation>
    <scope>NUCLEOTIDE SEQUENCE [LARGE SCALE GENOMIC DNA]</scope>
    <source>
        <strain evidence="8 9">TRM65318</strain>
    </source>
</reference>
<dbReference type="InterPro" id="IPR044772">
    <property type="entry name" value="NO3_transporter"/>
</dbReference>
<organism evidence="8 9">
    <name type="scientific">Myceligenerans pegani</name>
    <dbReference type="NCBI Taxonomy" id="2776917"/>
    <lineage>
        <taxon>Bacteria</taxon>
        <taxon>Bacillati</taxon>
        <taxon>Actinomycetota</taxon>
        <taxon>Actinomycetes</taxon>
        <taxon>Micrococcales</taxon>
        <taxon>Promicromonosporaceae</taxon>
        <taxon>Myceligenerans</taxon>
    </lineage>
</organism>
<gene>
    <name evidence="8" type="ORF">IHE71_14800</name>
</gene>
<dbReference type="InterPro" id="IPR011701">
    <property type="entry name" value="MFS"/>
</dbReference>
<feature type="transmembrane region" description="Helical" evidence="7">
    <location>
        <begin position="397"/>
        <end position="420"/>
    </location>
</feature>
<evidence type="ECO:0000256" key="2">
    <source>
        <dbReference type="ARBA" id="ARBA00008432"/>
    </source>
</evidence>
<dbReference type="SUPFAM" id="SSF103473">
    <property type="entry name" value="MFS general substrate transporter"/>
    <property type="match status" value="1"/>
</dbReference>
<evidence type="ECO:0000256" key="5">
    <source>
        <dbReference type="ARBA" id="ARBA00023136"/>
    </source>
</evidence>
<feature type="transmembrane region" description="Helical" evidence="7">
    <location>
        <begin position="226"/>
        <end position="246"/>
    </location>
</feature>
<feature type="transmembrane region" description="Helical" evidence="7">
    <location>
        <begin position="267"/>
        <end position="287"/>
    </location>
</feature>
<feature type="transmembrane region" description="Helical" evidence="7">
    <location>
        <begin position="464"/>
        <end position="488"/>
    </location>
</feature>
<feature type="transmembrane region" description="Helical" evidence="7">
    <location>
        <begin position="500"/>
        <end position="519"/>
    </location>
</feature>
<name>A0ABR9MZY7_9MICO</name>
<dbReference type="PANTHER" id="PTHR23515">
    <property type="entry name" value="HIGH-AFFINITY NITRATE TRANSPORTER 2.3"/>
    <property type="match status" value="1"/>
</dbReference>
<dbReference type="CDD" id="cd17341">
    <property type="entry name" value="MFS_NRT2_like"/>
    <property type="match status" value="1"/>
</dbReference>
<feature type="transmembrane region" description="Helical" evidence="7">
    <location>
        <begin position="136"/>
        <end position="160"/>
    </location>
</feature>
<keyword evidence="9" id="KW-1185">Reference proteome</keyword>
<evidence type="ECO:0000256" key="1">
    <source>
        <dbReference type="ARBA" id="ARBA00004141"/>
    </source>
</evidence>
<feature type="compositionally biased region" description="Polar residues" evidence="6">
    <location>
        <begin position="25"/>
        <end position="34"/>
    </location>
</feature>
<feature type="transmembrane region" description="Helical" evidence="7">
    <location>
        <begin position="299"/>
        <end position="317"/>
    </location>
</feature>
<feature type="transmembrane region" description="Helical" evidence="7">
    <location>
        <begin position="371"/>
        <end position="390"/>
    </location>
</feature>
<dbReference type="Proteomes" id="UP000625527">
    <property type="component" value="Unassembled WGS sequence"/>
</dbReference>
<keyword evidence="4 7" id="KW-1133">Transmembrane helix</keyword>
<protein>
    <submittedName>
        <fullName evidence="8">NarK/NasA family nitrate transporter</fullName>
    </submittedName>
</protein>
<proteinExistence type="inferred from homology"/>
<sequence>METPPSYGRRIRSDVGPVPGHRSGCPTSSGTQPSGRHHVSAPTAREDNPTTAVAQAATATDVARDGVTTTLDAATAVEADDAATAPAHALEAAKAATISAAAERRHHRTGRWIQHWDPEDPTFWNDGGRRIARRNLLISIFAEFLGFCVWAVWSIVVPQLPAAGFALTTDQMFWLIGLPALIGATLRIPYTLAVPVFGGRNWTIVSAALLLIPCTGLAIVVQNPDISFGVLLAVAALAGFGGGNFASSMANISFFYPEKEKGAALGWNAAGGNIGTAAVQFVVPLVIVTSAGVALQNAAYVFIPFVLLAVFLAWRYMDNLGTAKADPRQFAIATRSKHTWLISFIYIGTFGSFIGFAGAFPTLMNNQFPEVSLSLAFMGALVGSVARPLGGILADRLGGVSITLVSFAAMAAGTVGAIWSLGTHNFPVFFGSFMFLFIFTGVGNGSVYRMIPAVFRVAGLTPKMAAGCIGIAGAAGAFGGFLIPRGFAVSTTVTGSLVPAFWVFVGAYAVMALVCWLVYGRGEMRAAKV</sequence>
<feature type="transmembrane region" description="Helical" evidence="7">
    <location>
        <begin position="426"/>
        <end position="443"/>
    </location>
</feature>
<feature type="transmembrane region" description="Helical" evidence="7">
    <location>
        <begin position="172"/>
        <end position="190"/>
    </location>
</feature>
<dbReference type="EMBL" id="JADAQT010000094">
    <property type="protein sequence ID" value="MBE1876961.1"/>
    <property type="molecule type" value="Genomic_DNA"/>
</dbReference>
<dbReference type="InterPro" id="IPR036259">
    <property type="entry name" value="MFS_trans_sf"/>
</dbReference>
<dbReference type="Gene3D" id="1.20.1250.20">
    <property type="entry name" value="MFS general substrate transporter like domains"/>
    <property type="match status" value="1"/>
</dbReference>
<comment type="subcellular location">
    <subcellularLocation>
        <location evidence="1">Membrane</location>
        <topology evidence="1">Multi-pass membrane protein</topology>
    </subcellularLocation>
</comment>
<evidence type="ECO:0000313" key="9">
    <source>
        <dbReference type="Proteomes" id="UP000625527"/>
    </source>
</evidence>
<evidence type="ECO:0000313" key="8">
    <source>
        <dbReference type="EMBL" id="MBE1876961.1"/>
    </source>
</evidence>
<feature type="transmembrane region" description="Helical" evidence="7">
    <location>
        <begin position="202"/>
        <end position="220"/>
    </location>
</feature>
<evidence type="ECO:0000256" key="6">
    <source>
        <dbReference type="SAM" id="MobiDB-lite"/>
    </source>
</evidence>
<keyword evidence="3 7" id="KW-0812">Transmembrane</keyword>
<comment type="similarity">
    <text evidence="2">Belongs to the major facilitator superfamily. Nitrate/nitrite porter (TC 2.A.1.8) family.</text>
</comment>
<feature type="region of interest" description="Disordered" evidence="6">
    <location>
        <begin position="1"/>
        <end position="50"/>
    </location>
</feature>
<dbReference type="Pfam" id="PF07690">
    <property type="entry name" value="MFS_1"/>
    <property type="match status" value="1"/>
</dbReference>
<keyword evidence="5 7" id="KW-0472">Membrane</keyword>
<evidence type="ECO:0000256" key="3">
    <source>
        <dbReference type="ARBA" id="ARBA00022692"/>
    </source>
</evidence>
<evidence type="ECO:0000256" key="7">
    <source>
        <dbReference type="SAM" id="Phobius"/>
    </source>
</evidence>
<feature type="transmembrane region" description="Helical" evidence="7">
    <location>
        <begin position="338"/>
        <end position="359"/>
    </location>
</feature>
<evidence type="ECO:0000256" key="4">
    <source>
        <dbReference type="ARBA" id="ARBA00022989"/>
    </source>
</evidence>
<comment type="caution">
    <text evidence="8">The sequence shown here is derived from an EMBL/GenBank/DDBJ whole genome shotgun (WGS) entry which is preliminary data.</text>
</comment>